<dbReference type="SUPFAM" id="SSF53822">
    <property type="entry name" value="Periplasmic binding protein-like I"/>
    <property type="match status" value="1"/>
</dbReference>
<sequence length="161" mass="17386">MDLDWDVPAVHTIGSANEFTIGLSTPQVIEGMVTVTYVRQGWEVDNPGVAKHLEIIQEYAGIDSASNPTIVGQMVGKVVVEALEIAGDDLTRESLIEAVEFIENFLCSVCLVPATMSSGDHDPFQGAYLMRAEGGRWKTFSDLISYEGTLSGTMTAADVKK</sequence>
<name>A0A382GWW9_9ZZZZ</name>
<organism evidence="1">
    <name type="scientific">marine metagenome</name>
    <dbReference type="NCBI Taxonomy" id="408172"/>
    <lineage>
        <taxon>unclassified sequences</taxon>
        <taxon>metagenomes</taxon>
        <taxon>ecological metagenomes</taxon>
    </lineage>
</organism>
<evidence type="ECO:0000313" key="1">
    <source>
        <dbReference type="EMBL" id="SVB79394.1"/>
    </source>
</evidence>
<dbReference type="PANTHER" id="PTHR47235:SF1">
    <property type="entry name" value="BLR6548 PROTEIN"/>
    <property type="match status" value="1"/>
</dbReference>
<accession>A0A382GWW9</accession>
<proteinExistence type="predicted"/>
<dbReference type="Gene3D" id="3.40.50.2300">
    <property type="match status" value="2"/>
</dbReference>
<dbReference type="InterPro" id="IPR028082">
    <property type="entry name" value="Peripla_BP_I"/>
</dbReference>
<dbReference type="EMBL" id="UINC01057815">
    <property type="protein sequence ID" value="SVB79394.1"/>
    <property type="molecule type" value="Genomic_DNA"/>
</dbReference>
<dbReference type="AlphaFoldDB" id="A0A382GWW9"/>
<evidence type="ECO:0008006" key="2">
    <source>
        <dbReference type="Google" id="ProtNLM"/>
    </source>
</evidence>
<reference evidence="1" key="1">
    <citation type="submission" date="2018-05" db="EMBL/GenBank/DDBJ databases">
        <authorList>
            <person name="Lanie J.A."/>
            <person name="Ng W.-L."/>
            <person name="Kazmierczak K.M."/>
            <person name="Andrzejewski T.M."/>
            <person name="Davidsen T.M."/>
            <person name="Wayne K.J."/>
            <person name="Tettelin H."/>
            <person name="Glass J.I."/>
            <person name="Rusch D."/>
            <person name="Podicherti R."/>
            <person name="Tsui H.-C.T."/>
            <person name="Winkler M.E."/>
        </authorList>
    </citation>
    <scope>NUCLEOTIDE SEQUENCE</scope>
</reference>
<protein>
    <recommendedName>
        <fullName evidence="2">Leucine-binding protein domain-containing protein</fullName>
    </recommendedName>
</protein>
<gene>
    <name evidence="1" type="ORF">METZ01_LOCUS232248</name>
</gene>
<dbReference type="PANTHER" id="PTHR47235">
    <property type="entry name" value="BLR6548 PROTEIN"/>
    <property type="match status" value="1"/>
</dbReference>